<evidence type="ECO:0000313" key="2">
    <source>
        <dbReference type="EMBL" id="ORY80043.1"/>
    </source>
</evidence>
<dbReference type="AlphaFoldDB" id="A0A1Y2F843"/>
<name>A0A1Y2F843_PROLT</name>
<feature type="chain" id="PRO_5012847447" description="Secreted protein" evidence="1">
    <location>
        <begin position="30"/>
        <end position="97"/>
    </location>
</feature>
<accession>A0A1Y2F843</accession>
<keyword evidence="3" id="KW-1185">Reference proteome</keyword>
<keyword evidence="1" id="KW-0732">Signal</keyword>
<comment type="caution">
    <text evidence="2">The sequence shown here is derived from an EMBL/GenBank/DDBJ whole genome shotgun (WGS) entry which is preliminary data.</text>
</comment>
<dbReference type="GeneID" id="63786310"/>
<sequence>MGVLGGCWLDVLLLFLFFGLRSRHQAVSAQIGLGKAAQDGRRAEQGRRGEAGTGQSSWLRVWAGHRLGLLLLRLYSWRVACFLHRLSCLYRVCCSQR</sequence>
<proteinExistence type="predicted"/>
<dbReference type="EMBL" id="MCFI01000014">
    <property type="protein sequence ID" value="ORY80043.1"/>
    <property type="molecule type" value="Genomic_DNA"/>
</dbReference>
<dbReference type="Proteomes" id="UP000193685">
    <property type="component" value="Unassembled WGS sequence"/>
</dbReference>
<evidence type="ECO:0000256" key="1">
    <source>
        <dbReference type="SAM" id="SignalP"/>
    </source>
</evidence>
<evidence type="ECO:0008006" key="4">
    <source>
        <dbReference type="Google" id="ProtNLM"/>
    </source>
</evidence>
<gene>
    <name evidence="2" type="ORF">BCR37DRAFT_381497</name>
</gene>
<feature type="signal peptide" evidence="1">
    <location>
        <begin position="1"/>
        <end position="29"/>
    </location>
</feature>
<evidence type="ECO:0000313" key="3">
    <source>
        <dbReference type="Proteomes" id="UP000193685"/>
    </source>
</evidence>
<dbReference type="RefSeq" id="XP_040724177.1">
    <property type="nucleotide sequence ID" value="XM_040869711.1"/>
</dbReference>
<reference evidence="2 3" key="1">
    <citation type="submission" date="2016-07" db="EMBL/GenBank/DDBJ databases">
        <title>Pervasive Adenine N6-methylation of Active Genes in Fungi.</title>
        <authorList>
            <consortium name="DOE Joint Genome Institute"/>
            <person name="Mondo S.J."/>
            <person name="Dannebaum R.O."/>
            <person name="Kuo R.C."/>
            <person name="Labutti K."/>
            <person name="Haridas S."/>
            <person name="Kuo A."/>
            <person name="Salamov A."/>
            <person name="Ahrendt S.R."/>
            <person name="Lipzen A."/>
            <person name="Sullivan W."/>
            <person name="Andreopoulos W.B."/>
            <person name="Clum A."/>
            <person name="Lindquist E."/>
            <person name="Daum C."/>
            <person name="Ramamoorthy G.K."/>
            <person name="Gryganskyi A."/>
            <person name="Culley D."/>
            <person name="Magnuson J.K."/>
            <person name="James T.Y."/>
            <person name="O'Malley M.A."/>
            <person name="Stajich J.E."/>
            <person name="Spatafora J.W."/>
            <person name="Visel A."/>
            <person name="Grigoriev I.V."/>
        </authorList>
    </citation>
    <scope>NUCLEOTIDE SEQUENCE [LARGE SCALE GENOMIC DNA]</scope>
    <source>
        <strain evidence="2 3">12-1054</strain>
    </source>
</reference>
<organism evidence="2 3">
    <name type="scientific">Protomyces lactucae-debilis</name>
    <dbReference type="NCBI Taxonomy" id="2754530"/>
    <lineage>
        <taxon>Eukaryota</taxon>
        <taxon>Fungi</taxon>
        <taxon>Dikarya</taxon>
        <taxon>Ascomycota</taxon>
        <taxon>Taphrinomycotina</taxon>
        <taxon>Taphrinomycetes</taxon>
        <taxon>Taphrinales</taxon>
        <taxon>Protomycetaceae</taxon>
        <taxon>Protomyces</taxon>
    </lineage>
</organism>
<protein>
    <recommendedName>
        <fullName evidence="4">Secreted protein</fullName>
    </recommendedName>
</protein>